<dbReference type="GO" id="GO:0030170">
    <property type="term" value="F:pyridoxal phosphate binding"/>
    <property type="evidence" value="ECO:0007669"/>
    <property type="project" value="InterPro"/>
</dbReference>
<feature type="domain" description="Aminotransferase class I/classII large" evidence="6">
    <location>
        <begin position="71"/>
        <end position="386"/>
    </location>
</feature>
<organism evidence="7 8">
    <name type="scientific">Fusobacterium vincentii</name>
    <name type="common">Fusobacterium nucleatum subsp. vincentii</name>
    <dbReference type="NCBI Taxonomy" id="155615"/>
    <lineage>
        <taxon>Bacteria</taxon>
        <taxon>Fusobacteriati</taxon>
        <taxon>Fusobacteriota</taxon>
        <taxon>Fusobacteriia</taxon>
        <taxon>Fusobacteriales</taxon>
        <taxon>Fusobacteriaceae</taxon>
        <taxon>Fusobacterium</taxon>
    </lineage>
</organism>
<evidence type="ECO:0000259" key="6">
    <source>
        <dbReference type="Pfam" id="PF00155"/>
    </source>
</evidence>
<sequence>MKKIDLNNKTYERRGTDSVKWDHMDFLDNRATKSTLPLWLSDMEFKVADEILEALKNRIDHGFLGHSMAGDEYLNAVCNWYKNKFNWIIDKNSIFYSPGILPAIGFVISALTNLEDGVIIQPPVFYPFSELIKGQGRTVINNNLINENGYYKIDFSDLREKASNPKNKLLILCSPHNPVGRVWSKEELEEIVKICEETNTYILSDEIHCDLTRKNIQHFPIRTITNYKNIIVTVSPSKTFNVAGLPIASIIIDDEKLREMWLKETKNKYYIRFAPPLDMVLSIAAYNKCGYWLEQVLDYIEDNFNFMEKYLKENLPKINYKKPEGTYLAWVNFGAYVDYKELLDVLITKYDLLIESGHVFGKPGDGYFRISVACPRVYLEEGLKRIVVAIKELTNMNKK</sequence>
<dbReference type="InterPro" id="IPR015422">
    <property type="entry name" value="PyrdxlP-dep_Trfase_small"/>
</dbReference>
<dbReference type="InterPro" id="IPR051798">
    <property type="entry name" value="Class-II_PLP-Dep_Aminotrans"/>
</dbReference>
<evidence type="ECO:0000256" key="4">
    <source>
        <dbReference type="ARBA" id="ARBA00023239"/>
    </source>
</evidence>
<dbReference type="GO" id="GO:0047804">
    <property type="term" value="F:cysteine-S-conjugate beta-lyase activity"/>
    <property type="evidence" value="ECO:0007669"/>
    <property type="project" value="UniProtKB-EC"/>
</dbReference>
<dbReference type="CDD" id="cd00609">
    <property type="entry name" value="AAT_like"/>
    <property type="match status" value="1"/>
</dbReference>
<dbReference type="GO" id="GO:0008483">
    <property type="term" value="F:transaminase activity"/>
    <property type="evidence" value="ECO:0007669"/>
    <property type="project" value="UniProtKB-KW"/>
</dbReference>
<dbReference type="EMBL" id="JAMXTT010000002">
    <property type="protein sequence ID" value="MCW0263280.1"/>
    <property type="molecule type" value="Genomic_DNA"/>
</dbReference>
<name>A0AAJ1CS62_FUSVC</name>
<dbReference type="Gene3D" id="3.90.1150.10">
    <property type="entry name" value="Aspartate Aminotransferase, domain 1"/>
    <property type="match status" value="1"/>
</dbReference>
<reference evidence="7" key="1">
    <citation type="submission" date="2022-06" db="EMBL/GenBank/DDBJ databases">
        <title>Draft Genome Sequence of Fusobacterium vincentii Strain CNGBCC1850030, Isolated from Healthy Human Feces.</title>
        <authorList>
            <person name="Jing X."/>
            <person name="Liu C."/>
            <person name="Ye Y."/>
            <person name="Xu J."/>
            <person name="Huang H."/>
            <person name="Wang B."/>
            <person name="Wei J."/>
            <person name="Zhao J."/>
        </authorList>
    </citation>
    <scope>NUCLEOTIDE SEQUENCE</scope>
    <source>
        <strain evidence="7">CNGBCC1850030</strain>
    </source>
</reference>
<dbReference type="InterPro" id="IPR015424">
    <property type="entry name" value="PyrdxlP-dep_Trfase"/>
</dbReference>
<keyword evidence="7" id="KW-0808">Transferase</keyword>
<dbReference type="Pfam" id="PF00155">
    <property type="entry name" value="Aminotran_1_2"/>
    <property type="match status" value="1"/>
</dbReference>
<dbReference type="SUPFAM" id="SSF53383">
    <property type="entry name" value="PLP-dependent transferases"/>
    <property type="match status" value="1"/>
</dbReference>
<evidence type="ECO:0000256" key="2">
    <source>
        <dbReference type="ARBA" id="ARBA00012224"/>
    </source>
</evidence>
<evidence type="ECO:0000256" key="1">
    <source>
        <dbReference type="ARBA" id="ARBA00001933"/>
    </source>
</evidence>
<dbReference type="InterPro" id="IPR004839">
    <property type="entry name" value="Aminotransferase_I/II_large"/>
</dbReference>
<evidence type="ECO:0000256" key="5">
    <source>
        <dbReference type="ARBA" id="ARBA00037974"/>
    </source>
</evidence>
<keyword evidence="3" id="KW-0663">Pyridoxal phosphate</keyword>
<gene>
    <name evidence="7" type="ORF">NLX61_02740</name>
</gene>
<evidence type="ECO:0000313" key="8">
    <source>
        <dbReference type="Proteomes" id="UP001139307"/>
    </source>
</evidence>
<comment type="similarity">
    <text evidence="5">Belongs to the class-II pyridoxal-phosphate-dependent aminotransferase family. MalY/PatB cystathionine beta-lyase subfamily.</text>
</comment>
<dbReference type="Proteomes" id="UP001139307">
    <property type="component" value="Unassembled WGS sequence"/>
</dbReference>
<dbReference type="InterPro" id="IPR027619">
    <property type="entry name" value="C-S_lyase_PatB-like"/>
</dbReference>
<comment type="cofactor">
    <cofactor evidence="1">
        <name>pyridoxal 5'-phosphate</name>
        <dbReference type="ChEBI" id="CHEBI:597326"/>
    </cofactor>
</comment>
<dbReference type="EC" id="4.4.1.13" evidence="2"/>
<evidence type="ECO:0000313" key="7">
    <source>
        <dbReference type="EMBL" id="MCW0263280.1"/>
    </source>
</evidence>
<dbReference type="NCBIfam" id="TIGR04350">
    <property type="entry name" value="C_S_lyase_PatB"/>
    <property type="match status" value="1"/>
</dbReference>
<keyword evidence="7" id="KW-0032">Aminotransferase</keyword>
<dbReference type="PANTHER" id="PTHR43525">
    <property type="entry name" value="PROTEIN MALY"/>
    <property type="match status" value="1"/>
</dbReference>
<comment type="caution">
    <text evidence="7">The sequence shown here is derived from an EMBL/GenBank/DDBJ whole genome shotgun (WGS) entry which is preliminary data.</text>
</comment>
<dbReference type="InterPro" id="IPR015421">
    <property type="entry name" value="PyrdxlP-dep_Trfase_major"/>
</dbReference>
<protein>
    <recommendedName>
        <fullName evidence="2">cysteine-S-conjugate beta-lyase</fullName>
        <ecNumber evidence="2">4.4.1.13</ecNumber>
    </recommendedName>
</protein>
<proteinExistence type="inferred from homology"/>
<dbReference type="PANTHER" id="PTHR43525:SF1">
    <property type="entry name" value="PROTEIN MALY"/>
    <property type="match status" value="1"/>
</dbReference>
<dbReference type="Gene3D" id="3.40.640.10">
    <property type="entry name" value="Type I PLP-dependent aspartate aminotransferase-like (Major domain)"/>
    <property type="match status" value="1"/>
</dbReference>
<accession>A0AAJ1CS62</accession>
<dbReference type="RefSeq" id="WP_023036002.1">
    <property type="nucleotide sequence ID" value="NZ_JAMXTT010000002.1"/>
</dbReference>
<dbReference type="AlphaFoldDB" id="A0AAJ1CS62"/>
<evidence type="ECO:0000256" key="3">
    <source>
        <dbReference type="ARBA" id="ARBA00022898"/>
    </source>
</evidence>
<keyword evidence="4" id="KW-0456">Lyase</keyword>